<dbReference type="EMBL" id="NIDE01000003">
    <property type="protein sequence ID" value="OWK44309.1"/>
    <property type="molecule type" value="Genomic_DNA"/>
</dbReference>
<evidence type="ECO:0000313" key="4">
    <source>
        <dbReference type="Proteomes" id="UP000214646"/>
    </source>
</evidence>
<evidence type="ECO:0000256" key="1">
    <source>
        <dbReference type="SAM" id="MobiDB-lite"/>
    </source>
</evidence>
<evidence type="ECO:0000256" key="2">
    <source>
        <dbReference type="SAM" id="SignalP"/>
    </source>
</evidence>
<dbReference type="Proteomes" id="UP000214646">
    <property type="component" value="Unassembled WGS sequence"/>
</dbReference>
<organism evidence="3 4">
    <name type="scientific">Fimbriiglobus ruber</name>
    <dbReference type="NCBI Taxonomy" id="1908690"/>
    <lineage>
        <taxon>Bacteria</taxon>
        <taxon>Pseudomonadati</taxon>
        <taxon>Planctomycetota</taxon>
        <taxon>Planctomycetia</taxon>
        <taxon>Gemmatales</taxon>
        <taxon>Gemmataceae</taxon>
        <taxon>Fimbriiglobus</taxon>
    </lineage>
</organism>
<feature type="chain" id="PRO_5012104072" evidence="2">
    <location>
        <begin position="27"/>
        <end position="367"/>
    </location>
</feature>
<dbReference type="RefSeq" id="WP_088253603.1">
    <property type="nucleotide sequence ID" value="NZ_NIDE01000003.1"/>
</dbReference>
<feature type="region of interest" description="Disordered" evidence="1">
    <location>
        <begin position="268"/>
        <end position="315"/>
    </location>
</feature>
<feature type="signal peptide" evidence="2">
    <location>
        <begin position="1"/>
        <end position="26"/>
    </location>
</feature>
<comment type="caution">
    <text evidence="3">The sequence shown here is derived from an EMBL/GenBank/DDBJ whole genome shotgun (WGS) entry which is preliminary data.</text>
</comment>
<keyword evidence="2" id="KW-0732">Signal</keyword>
<feature type="compositionally biased region" description="Polar residues" evidence="1">
    <location>
        <begin position="296"/>
        <end position="306"/>
    </location>
</feature>
<dbReference type="AlphaFoldDB" id="A0A225E496"/>
<evidence type="ECO:0000313" key="3">
    <source>
        <dbReference type="EMBL" id="OWK44309.1"/>
    </source>
</evidence>
<dbReference type="OrthoDB" id="276786at2"/>
<gene>
    <name evidence="3" type="ORF">FRUB_02241</name>
</gene>
<protein>
    <submittedName>
        <fullName evidence="3">Uncharacterized protein</fullName>
    </submittedName>
</protein>
<accession>A0A225E496</accession>
<sequence length="367" mass="39750">MSLRKWFATAVTVTGGTLIAAGPAWAVEPLPPAAAAPRTALAFGVLTSMPAEVAKARSEAWLKVSNKFDAARFESVWSDAGRSVLDRVADSIAIGLPAAASSLDVARKSDTAPTEVPALLKDTALDPFVRANLAAVYAKSLAGRRVYEEALEAIKGVAPEQLVDPAGFYFYKAVAEHALIQREAAVLSLARLLDDVSDLPDRYRVVATLMFLDIQNWPRDDKDLSNITKLMDNSGRRLDLARGGQKTQDIQKKIVFRLDEKIKELENQSKNKSGQSANGGACPNGGQPGPGGANPSSPMETANIATNGGPGAVDEKKLRSYQEVWGKLPEAERKKVISEIVRDYPPKFKPMIEDYFRSLNRMNGFKP</sequence>
<keyword evidence="4" id="KW-1185">Reference proteome</keyword>
<proteinExistence type="predicted"/>
<feature type="compositionally biased region" description="Gly residues" evidence="1">
    <location>
        <begin position="282"/>
        <end position="292"/>
    </location>
</feature>
<name>A0A225E496_9BACT</name>
<reference evidence="4" key="1">
    <citation type="submission" date="2017-06" db="EMBL/GenBank/DDBJ databases">
        <title>Genome analysis of Fimbriiglobus ruber SP5, the first member of the order Planctomycetales with confirmed chitinolytic capability.</title>
        <authorList>
            <person name="Ravin N.V."/>
            <person name="Rakitin A.L."/>
            <person name="Ivanova A.A."/>
            <person name="Beletsky A.V."/>
            <person name="Kulichevskaya I.S."/>
            <person name="Mardanov A.V."/>
            <person name="Dedysh S.N."/>
        </authorList>
    </citation>
    <scope>NUCLEOTIDE SEQUENCE [LARGE SCALE GENOMIC DNA]</scope>
    <source>
        <strain evidence="4">SP5</strain>
    </source>
</reference>